<dbReference type="PANTHER" id="PTHR48021">
    <property type="match status" value="1"/>
</dbReference>
<dbReference type="SUPFAM" id="SSF103473">
    <property type="entry name" value="MFS general substrate transporter"/>
    <property type="match status" value="3"/>
</dbReference>
<feature type="transmembrane region" description="Helical" evidence="6">
    <location>
        <begin position="160"/>
        <end position="178"/>
    </location>
</feature>
<evidence type="ECO:0000313" key="9">
    <source>
        <dbReference type="Proteomes" id="UP000007266"/>
    </source>
</evidence>
<feature type="transmembrane region" description="Helical" evidence="6">
    <location>
        <begin position="71"/>
        <end position="90"/>
    </location>
</feature>
<dbReference type="eggNOG" id="KOG0254">
    <property type="taxonomic scope" value="Eukaryota"/>
</dbReference>
<evidence type="ECO:0000256" key="3">
    <source>
        <dbReference type="ARBA" id="ARBA00022989"/>
    </source>
</evidence>
<name>D6WL92_TRICA</name>
<feature type="transmembrane region" description="Helical" evidence="6">
    <location>
        <begin position="841"/>
        <end position="859"/>
    </location>
</feature>
<evidence type="ECO:0000256" key="6">
    <source>
        <dbReference type="SAM" id="Phobius"/>
    </source>
</evidence>
<feature type="transmembrane region" description="Helical" evidence="6">
    <location>
        <begin position="947"/>
        <end position="968"/>
    </location>
</feature>
<dbReference type="PANTHER" id="PTHR48021:SF39">
    <property type="entry name" value="MAJOR FACILITATOR SUPERFAMILY (MFS) PROFILE DOMAIN-CONTAINING PROTEIN"/>
    <property type="match status" value="1"/>
</dbReference>
<organism evidence="8 9">
    <name type="scientific">Tribolium castaneum</name>
    <name type="common">Red flour beetle</name>
    <dbReference type="NCBI Taxonomy" id="7070"/>
    <lineage>
        <taxon>Eukaryota</taxon>
        <taxon>Metazoa</taxon>
        <taxon>Ecdysozoa</taxon>
        <taxon>Arthropoda</taxon>
        <taxon>Hexapoda</taxon>
        <taxon>Insecta</taxon>
        <taxon>Pterygota</taxon>
        <taxon>Neoptera</taxon>
        <taxon>Endopterygota</taxon>
        <taxon>Coleoptera</taxon>
        <taxon>Polyphaga</taxon>
        <taxon>Cucujiformia</taxon>
        <taxon>Tenebrionidae</taxon>
        <taxon>Tenebrionidae incertae sedis</taxon>
        <taxon>Tribolium</taxon>
    </lineage>
</organism>
<dbReference type="InterPro" id="IPR036259">
    <property type="entry name" value="MFS_trans_sf"/>
</dbReference>
<reference evidence="8 9" key="2">
    <citation type="journal article" date="2010" name="Nucleic Acids Res.">
        <title>BeetleBase in 2010: revisions to provide comprehensive genomic information for Tribolium castaneum.</title>
        <authorList>
            <person name="Kim H.S."/>
            <person name="Murphy T."/>
            <person name="Xia J."/>
            <person name="Caragea D."/>
            <person name="Park Y."/>
            <person name="Beeman R.W."/>
            <person name="Lorenzen M.D."/>
            <person name="Butcher S."/>
            <person name="Manak J.R."/>
            <person name="Brown S.J."/>
        </authorList>
    </citation>
    <scope>GENOME REANNOTATION</scope>
    <source>
        <strain evidence="8 9">Georgia GA2</strain>
    </source>
</reference>
<evidence type="ECO:0000256" key="1">
    <source>
        <dbReference type="ARBA" id="ARBA00004141"/>
    </source>
</evidence>
<feature type="transmembrane region" description="Helical" evidence="6">
    <location>
        <begin position="1031"/>
        <end position="1050"/>
    </location>
</feature>
<dbReference type="InterPro" id="IPR050549">
    <property type="entry name" value="MFS_Trehalose_Transporter"/>
</dbReference>
<gene>
    <name evidence="8" type="primary">AUGUSTUS-3.0.2_13484</name>
    <name evidence="8" type="ORF">TcasGA2_TC013484</name>
</gene>
<dbReference type="EMBL" id="KQ971343">
    <property type="protein sequence ID" value="EFA03485.2"/>
    <property type="molecule type" value="Genomic_DNA"/>
</dbReference>
<dbReference type="GO" id="GO:0022857">
    <property type="term" value="F:transmembrane transporter activity"/>
    <property type="evidence" value="ECO:0000318"/>
    <property type="project" value="GO_Central"/>
</dbReference>
<feature type="transmembrane region" description="Helical" evidence="6">
    <location>
        <begin position="812"/>
        <end position="835"/>
    </location>
</feature>
<proteinExistence type="predicted"/>
<feature type="transmembrane region" description="Helical" evidence="6">
    <location>
        <begin position="29"/>
        <end position="51"/>
    </location>
</feature>
<reference evidence="8 9" key="1">
    <citation type="journal article" date="2008" name="Nature">
        <title>The genome of the model beetle and pest Tribolium castaneum.</title>
        <authorList>
            <consortium name="Tribolium Genome Sequencing Consortium"/>
            <person name="Richards S."/>
            <person name="Gibbs R.A."/>
            <person name="Weinstock G.M."/>
            <person name="Brown S.J."/>
            <person name="Denell R."/>
            <person name="Beeman R.W."/>
            <person name="Gibbs R."/>
            <person name="Beeman R.W."/>
            <person name="Brown S.J."/>
            <person name="Bucher G."/>
            <person name="Friedrich M."/>
            <person name="Grimmelikhuijzen C.J."/>
            <person name="Klingler M."/>
            <person name="Lorenzen M."/>
            <person name="Richards S."/>
            <person name="Roth S."/>
            <person name="Schroder R."/>
            <person name="Tautz D."/>
            <person name="Zdobnov E.M."/>
            <person name="Muzny D."/>
            <person name="Gibbs R.A."/>
            <person name="Weinstock G.M."/>
            <person name="Attaway T."/>
            <person name="Bell S."/>
            <person name="Buhay C.J."/>
            <person name="Chandrabose M.N."/>
            <person name="Chavez D."/>
            <person name="Clerk-Blankenburg K.P."/>
            <person name="Cree A."/>
            <person name="Dao M."/>
            <person name="Davis C."/>
            <person name="Chacko J."/>
            <person name="Dinh H."/>
            <person name="Dugan-Rocha S."/>
            <person name="Fowler G."/>
            <person name="Garner T.T."/>
            <person name="Garnes J."/>
            <person name="Gnirke A."/>
            <person name="Hawes A."/>
            <person name="Hernandez J."/>
            <person name="Hines S."/>
            <person name="Holder M."/>
            <person name="Hume J."/>
            <person name="Jhangiani S.N."/>
            <person name="Joshi V."/>
            <person name="Khan Z.M."/>
            <person name="Jackson L."/>
            <person name="Kovar C."/>
            <person name="Kowis A."/>
            <person name="Lee S."/>
            <person name="Lewis L.R."/>
            <person name="Margolis J."/>
            <person name="Morgan M."/>
            <person name="Nazareth L.V."/>
            <person name="Nguyen N."/>
            <person name="Okwuonu G."/>
            <person name="Parker D."/>
            <person name="Richards S."/>
            <person name="Ruiz S.J."/>
            <person name="Santibanez J."/>
            <person name="Savard J."/>
            <person name="Scherer S.E."/>
            <person name="Schneider B."/>
            <person name="Sodergren E."/>
            <person name="Tautz D."/>
            <person name="Vattahil S."/>
            <person name="Villasana D."/>
            <person name="White C.S."/>
            <person name="Wright R."/>
            <person name="Park Y."/>
            <person name="Beeman R.W."/>
            <person name="Lord J."/>
            <person name="Oppert B."/>
            <person name="Lorenzen M."/>
            <person name="Brown S."/>
            <person name="Wang L."/>
            <person name="Savard J."/>
            <person name="Tautz D."/>
            <person name="Richards S."/>
            <person name="Weinstock G."/>
            <person name="Gibbs R.A."/>
            <person name="Liu Y."/>
            <person name="Worley K."/>
            <person name="Weinstock G."/>
            <person name="Elsik C.G."/>
            <person name="Reese J.T."/>
            <person name="Elhaik E."/>
            <person name="Landan G."/>
            <person name="Graur D."/>
            <person name="Arensburger P."/>
            <person name="Atkinson P."/>
            <person name="Beeman R.W."/>
            <person name="Beidler J."/>
            <person name="Brown S.J."/>
            <person name="Demuth J.P."/>
            <person name="Drury D.W."/>
            <person name="Du Y.Z."/>
            <person name="Fujiwara H."/>
            <person name="Lorenzen M."/>
            <person name="Maselli V."/>
            <person name="Osanai M."/>
            <person name="Park Y."/>
            <person name="Robertson H.M."/>
            <person name="Tu Z."/>
            <person name="Wang J.J."/>
            <person name="Wang S."/>
            <person name="Richards S."/>
            <person name="Song H."/>
            <person name="Zhang L."/>
            <person name="Sodergren E."/>
            <person name="Werner D."/>
            <person name="Stanke M."/>
            <person name="Morgenstern B."/>
            <person name="Solovyev V."/>
            <person name="Kosarev P."/>
            <person name="Brown G."/>
            <person name="Chen H.C."/>
            <person name="Ermolaeva O."/>
            <person name="Hlavina W."/>
            <person name="Kapustin Y."/>
            <person name="Kiryutin B."/>
            <person name="Kitts P."/>
            <person name="Maglott D."/>
            <person name="Pruitt K."/>
            <person name="Sapojnikov V."/>
            <person name="Souvorov A."/>
            <person name="Mackey A.J."/>
            <person name="Waterhouse R.M."/>
            <person name="Wyder S."/>
            <person name="Zdobnov E.M."/>
            <person name="Zdobnov E.M."/>
            <person name="Wyder S."/>
            <person name="Kriventseva E.V."/>
            <person name="Kadowaki T."/>
            <person name="Bork P."/>
            <person name="Aranda M."/>
            <person name="Bao R."/>
            <person name="Beermann A."/>
            <person name="Berns N."/>
            <person name="Bolognesi R."/>
            <person name="Bonneton F."/>
            <person name="Bopp D."/>
            <person name="Brown S.J."/>
            <person name="Bucher G."/>
            <person name="Butts T."/>
            <person name="Chaumot A."/>
            <person name="Denell R.E."/>
            <person name="Ferrier D.E."/>
            <person name="Friedrich M."/>
            <person name="Gordon C.M."/>
            <person name="Jindra M."/>
            <person name="Klingler M."/>
            <person name="Lan Q."/>
            <person name="Lattorff H.M."/>
            <person name="Laudet V."/>
            <person name="von Levetsow C."/>
            <person name="Liu Z."/>
            <person name="Lutz R."/>
            <person name="Lynch J.A."/>
            <person name="da Fonseca R.N."/>
            <person name="Posnien N."/>
            <person name="Reuter R."/>
            <person name="Roth S."/>
            <person name="Savard J."/>
            <person name="Schinko J.B."/>
            <person name="Schmitt C."/>
            <person name="Schoppmeier M."/>
            <person name="Schroder R."/>
            <person name="Shippy T.D."/>
            <person name="Simonnet F."/>
            <person name="Marques-Souza H."/>
            <person name="Tautz D."/>
            <person name="Tomoyasu Y."/>
            <person name="Trauner J."/>
            <person name="Van der Zee M."/>
            <person name="Vervoort M."/>
            <person name="Wittkopp N."/>
            <person name="Wimmer E.A."/>
            <person name="Yang X."/>
            <person name="Jones A.K."/>
            <person name="Sattelle D.B."/>
            <person name="Ebert P.R."/>
            <person name="Nelson D."/>
            <person name="Scott J.G."/>
            <person name="Beeman R.W."/>
            <person name="Muthukrishnan S."/>
            <person name="Kramer K.J."/>
            <person name="Arakane Y."/>
            <person name="Beeman R.W."/>
            <person name="Zhu Q."/>
            <person name="Hogenkamp D."/>
            <person name="Dixit R."/>
            <person name="Oppert B."/>
            <person name="Jiang H."/>
            <person name="Zou Z."/>
            <person name="Marshall J."/>
            <person name="Elpidina E."/>
            <person name="Vinokurov K."/>
            <person name="Oppert C."/>
            <person name="Zou Z."/>
            <person name="Evans J."/>
            <person name="Lu Z."/>
            <person name="Zhao P."/>
            <person name="Sumathipala N."/>
            <person name="Altincicek B."/>
            <person name="Vilcinskas A."/>
            <person name="Williams M."/>
            <person name="Hultmark D."/>
            <person name="Hetru C."/>
            <person name="Jiang H."/>
            <person name="Grimmelikhuijzen C.J."/>
            <person name="Hauser F."/>
            <person name="Cazzamali G."/>
            <person name="Williamson M."/>
            <person name="Park Y."/>
            <person name="Li B."/>
            <person name="Tanaka Y."/>
            <person name="Predel R."/>
            <person name="Neupert S."/>
            <person name="Schachtner J."/>
            <person name="Verleyen P."/>
            <person name="Raible F."/>
            <person name="Bork P."/>
            <person name="Friedrich M."/>
            <person name="Walden K.K."/>
            <person name="Robertson H.M."/>
            <person name="Angeli S."/>
            <person name="Foret S."/>
            <person name="Bucher G."/>
            <person name="Schuetz S."/>
            <person name="Maleszka R."/>
            <person name="Wimmer E.A."/>
            <person name="Beeman R.W."/>
            <person name="Lorenzen M."/>
            <person name="Tomoyasu Y."/>
            <person name="Miller S.C."/>
            <person name="Grossmann D."/>
            <person name="Bucher G."/>
        </authorList>
    </citation>
    <scope>NUCLEOTIDE SEQUENCE [LARGE SCALE GENOMIC DNA]</scope>
    <source>
        <strain evidence="8 9">Georgia GA2</strain>
    </source>
</reference>
<feature type="transmembrane region" description="Helical" evidence="6">
    <location>
        <begin position="1165"/>
        <end position="1185"/>
    </location>
</feature>
<dbReference type="Gene3D" id="1.20.1250.20">
    <property type="entry name" value="MFS general substrate transporter like domains"/>
    <property type="match status" value="3"/>
</dbReference>
<dbReference type="InterPro" id="IPR005829">
    <property type="entry name" value="Sugar_transporter_CS"/>
</dbReference>
<feature type="transmembrane region" description="Helical" evidence="6">
    <location>
        <begin position="771"/>
        <end position="792"/>
    </location>
</feature>
<dbReference type="InParanoid" id="D6WL92"/>
<keyword evidence="3 6" id="KW-1133">Transmembrane helix</keyword>
<feature type="transmembrane region" description="Helical" evidence="6">
    <location>
        <begin position="661"/>
        <end position="681"/>
    </location>
</feature>
<dbReference type="GO" id="GO:0016020">
    <property type="term" value="C:membrane"/>
    <property type="evidence" value="ECO:0000318"/>
    <property type="project" value="GO_Central"/>
</dbReference>
<feature type="transmembrane region" description="Helical" evidence="6">
    <location>
        <begin position="1197"/>
        <end position="1215"/>
    </location>
</feature>
<feature type="transmembrane region" description="Helical" evidence="6">
    <location>
        <begin position="102"/>
        <end position="120"/>
    </location>
</feature>
<dbReference type="InterPro" id="IPR020846">
    <property type="entry name" value="MFS_dom"/>
</dbReference>
<feature type="transmembrane region" description="Helical" evidence="6">
    <location>
        <begin position="425"/>
        <end position="446"/>
    </location>
</feature>
<feature type="transmembrane region" description="Helical" evidence="6">
    <location>
        <begin position="391"/>
        <end position="413"/>
    </location>
</feature>
<feature type="transmembrane region" description="Helical" evidence="6">
    <location>
        <begin position="575"/>
        <end position="596"/>
    </location>
</feature>
<feature type="transmembrane region" description="Helical" evidence="6">
    <location>
        <begin position="458"/>
        <end position="476"/>
    </location>
</feature>
<feature type="domain" description="Major facilitator superfamily (MFS) profile" evidence="7">
    <location>
        <begin position="774"/>
        <end position="1219"/>
    </location>
</feature>
<feature type="transmembrane region" description="Helical" evidence="6">
    <location>
        <begin position="1101"/>
        <end position="1119"/>
    </location>
</feature>
<dbReference type="HOGENOM" id="CLU_249863_0_0_1"/>
<dbReference type="OMA" id="IAWLRGW"/>
<evidence type="ECO:0000259" key="7">
    <source>
        <dbReference type="PROSITE" id="PS50850"/>
    </source>
</evidence>
<feature type="domain" description="Major facilitator superfamily (MFS) profile" evidence="7">
    <location>
        <begin position="29"/>
        <end position="480"/>
    </location>
</feature>
<evidence type="ECO:0000256" key="5">
    <source>
        <dbReference type="SAM" id="MobiDB-lite"/>
    </source>
</evidence>
<feature type="transmembrane region" description="Helical" evidence="6">
    <location>
        <begin position="701"/>
        <end position="725"/>
    </location>
</feature>
<comment type="subcellular location">
    <subcellularLocation>
        <location evidence="1">Membrane</location>
        <topology evidence="1">Multi-pass membrane protein</topology>
    </subcellularLocation>
</comment>
<evidence type="ECO:0000313" key="8">
    <source>
        <dbReference type="EMBL" id="EFA03485.2"/>
    </source>
</evidence>
<feature type="transmembrane region" description="Helical" evidence="6">
    <location>
        <begin position="321"/>
        <end position="342"/>
    </location>
</feature>
<keyword evidence="2 6" id="KW-0812">Transmembrane</keyword>
<dbReference type="FunCoup" id="D6WL92">
    <property type="interactions" value="55"/>
</dbReference>
<dbReference type="AlphaFoldDB" id="D6WL92"/>
<feature type="transmembrane region" description="Helical" evidence="6">
    <location>
        <begin position="184"/>
        <end position="205"/>
    </location>
</feature>
<dbReference type="InterPro" id="IPR005828">
    <property type="entry name" value="MFS_sugar_transport-like"/>
</dbReference>
<dbReference type="PROSITE" id="PS50850">
    <property type="entry name" value="MFS"/>
    <property type="match status" value="2"/>
</dbReference>
<feature type="transmembrane region" description="Helical" evidence="6">
    <location>
        <begin position="922"/>
        <end position="941"/>
    </location>
</feature>
<feature type="transmembrane region" description="Helical" evidence="6">
    <location>
        <begin position="732"/>
        <end position="751"/>
    </location>
</feature>
<dbReference type="Proteomes" id="UP000007266">
    <property type="component" value="Linkage group 5"/>
</dbReference>
<feature type="transmembrane region" description="Helical" evidence="6">
    <location>
        <begin position="1131"/>
        <end position="1153"/>
    </location>
</feature>
<feature type="transmembrane region" description="Helical" evidence="6">
    <location>
        <begin position="349"/>
        <end position="371"/>
    </location>
</feature>
<feature type="transmembrane region" description="Helical" evidence="6">
    <location>
        <begin position="1070"/>
        <end position="1094"/>
    </location>
</feature>
<keyword evidence="9" id="KW-1185">Reference proteome</keyword>
<protein>
    <recommendedName>
        <fullName evidence="7">Major facilitator superfamily (MFS) profile domain-containing protein</fullName>
    </recommendedName>
</protein>
<feature type="region of interest" description="Disordered" evidence="5">
    <location>
        <begin position="1241"/>
        <end position="1269"/>
    </location>
</feature>
<evidence type="ECO:0000256" key="2">
    <source>
        <dbReference type="ARBA" id="ARBA00022692"/>
    </source>
</evidence>
<feature type="transmembrane region" description="Helical" evidence="6">
    <location>
        <begin position="282"/>
        <end position="301"/>
    </location>
</feature>
<accession>D6WL92</accession>
<dbReference type="Pfam" id="PF00083">
    <property type="entry name" value="Sugar_tr"/>
    <property type="match status" value="3"/>
</dbReference>
<dbReference type="FunFam" id="1.20.1250.20:FF:001287">
    <property type="entry name" value="Uncharacterized protein"/>
    <property type="match status" value="2"/>
</dbReference>
<dbReference type="PROSITE" id="PS00217">
    <property type="entry name" value="SUGAR_TRANSPORT_2"/>
    <property type="match status" value="1"/>
</dbReference>
<dbReference type="GO" id="GO:0055085">
    <property type="term" value="P:transmembrane transport"/>
    <property type="evidence" value="ECO:0000318"/>
    <property type="project" value="GO_Central"/>
</dbReference>
<keyword evidence="4 6" id="KW-0472">Membrane</keyword>
<feature type="transmembrane region" description="Helical" evidence="6">
    <location>
        <begin position="126"/>
        <end position="148"/>
    </location>
</feature>
<evidence type="ECO:0000256" key="4">
    <source>
        <dbReference type="ARBA" id="ARBA00023136"/>
    </source>
</evidence>
<sequence length="1269" mass="141617">MVIKSDKTLSPFAAPAERRSSLRQALPQILAVCVKNVLLLGFGMTLGFPTILIPSLSGSDPNEPISLGQEAISWIGSINLICVPIGCLLSGAATQPIGRRRAMQLVNIPFLTAWLLFYFSNDVWQIFLALCITGVTGGLLEAPVLTYVAEITQPHLRGMLSSTSTMAVILGVLVQFLLGTFLNWRLVTLCNCVFPIVAFVLLIFVPETPIWLISKNRYLDARKSLAWLRGWTSLNEIELEFQDLCKQLGKAGEIGIDNPENSPNQKLSKLEHLKLFTRKNFFWPYSLVALTFFLGHFNGMNALQTYAIKIFAAVKSPIDKYYATVILGVVELLGCVACVTLVHFTGKRVINLISLLGSGVCFFIVAIYTYISDIKHLEGPQHSDLKHNWIPTFFLITAAFLSYVGIRILPWILTGEVFSNETRATASGLSGAIGYIFGFLANKIFLSMVTVFTLPGTFWFNSSVSILGAILLYFVLPETEGKTLYDITEHFQGNTKLDNKVQRNGIDNKAFELEEILTSGTSHPTLNNPIFLFQTLTYVAEITLPSLRGILSSTSGVAVICGILAQFLLGTFLNWRIVALVSGVVPIVSFFLLFFVPESPYWLILKNRHEEARKCIAWLRGWTTIEDIEPEFAELCKQISSTVSEKPTIIEKLKLFTKKNFFWPFLVVSFAFFMSQFSGTTPLQIYAVKIFATLKAPIDEYYATVAMGVAEVLGCVLSTCLVHYTGKRKMNFFSLISCGLCFLIVATYAYLHNINQLEKFSSSSNRSGDTSWLPMVFLVTAAFCTHTGIKLLPWMLIGEVYSNETRATASGFSGAVSYVFGFISIKIFLYLVNWITLPGTFWFYCIMCFIGTVVLYFILPETEGKTLFEITEHFASNSKLSNKVTRIKDIRKGEINNAYVSNDETRTLTYVAEITQPSLRGILASTSTVSVISGILAQFLLGTFLAWRNVALVSCIVPFCSFTLLFFVPESPHWLISKNRFLDARQSLAWLRGWTDLTSIEPEFKELSQQITTRLERNSPSWKLYLRKNFLWPYSLVSFTFLLGHFSGMTTLQTYAVKIFSDLRAPIDKYYATIFLGVAEVCGCLLSACLIHYVGKRVMNFFSLLGCGSCFLVTAFYAQSSETSDSNWIPMTLLIGAAFFTHAGIRILPWMLIGEVYSNDTRATASGLSGGLSYIFGFIANKIFLKMVAFLTLPGTFWLYCGFCFGGALILYFILPETEGKTLFEIQEHFCGNVKMDNKVGRKRNSQGAGEVNKGFAGDEEDGKIESKL</sequence>
<feature type="transmembrane region" description="Helical" evidence="6">
    <location>
        <begin position="550"/>
        <end position="569"/>
    </location>
</feature>